<dbReference type="InterPro" id="IPR005467">
    <property type="entry name" value="His_kinase_dom"/>
</dbReference>
<dbReference type="Proteomes" id="UP000238304">
    <property type="component" value="Chromosome"/>
</dbReference>
<keyword evidence="10" id="KW-1185">Reference proteome</keyword>
<sequence>MKRTISILLFWGALCLCPRAYAQSRTDEQMKQAQENLTKKEYIKARYLFLQAYNSFASQDKYDKAVECGVNASSLYHRENYYKEAFELLRSAEQMVAAGEQKSGKALPGLHFRINKERLQMYINLKNPARAKELLNRLEETARAARNDSLSNDFLYTQANYYYTFGMNAQGDAAINRLIGQYKELKNYAKVNECYQTLINIARKANNAGLVARTYDKYILWTDSVKALTAQDELNLLKKKYDESLATIGEKDDSLSTKQYIIIGLCVLAAILGAALIFGGIVLLRFIVLTRKQKKAIDIANEHNDLKTRFIRNISVRMEPTLNTLDASQPGVQALRSFSAHIQELSELENSLSQPYEMEEKNISIFCEQLMDKIREKVREDVTLAVNAPKLNVKINPESLERVLLHLLANAAEYTPAGGKIWLDFKKRGAHTHQFIVSDTGCGIPEERCENIFKPFTEVKDLTQGDGLGLPICSLISVKMNGSLTLDGGYTKGARFVLELHT</sequence>
<dbReference type="Gene3D" id="3.30.565.10">
    <property type="entry name" value="Histidine kinase-like ATPase, C-terminal domain"/>
    <property type="match status" value="1"/>
</dbReference>
<evidence type="ECO:0000256" key="4">
    <source>
        <dbReference type="ARBA" id="ARBA00022777"/>
    </source>
</evidence>
<dbReference type="PROSITE" id="PS50109">
    <property type="entry name" value="HIS_KIN"/>
    <property type="match status" value="1"/>
</dbReference>
<organism evidence="9 10">
    <name type="scientific">Bacteroides zoogleoformans</name>
    <dbReference type="NCBI Taxonomy" id="28119"/>
    <lineage>
        <taxon>Bacteria</taxon>
        <taxon>Pseudomonadati</taxon>
        <taxon>Bacteroidota</taxon>
        <taxon>Bacteroidia</taxon>
        <taxon>Bacteroidales</taxon>
        <taxon>Bacteroidaceae</taxon>
        <taxon>Bacteroides</taxon>
    </lineage>
</organism>
<feature type="signal peptide" evidence="7">
    <location>
        <begin position="1"/>
        <end position="22"/>
    </location>
</feature>
<gene>
    <name evidence="9" type="ORF">C4H11_06650</name>
</gene>
<dbReference type="InterPro" id="IPR050736">
    <property type="entry name" value="Sensor_HK_Regulatory"/>
</dbReference>
<proteinExistence type="predicted"/>
<dbReference type="EC" id="2.7.13.3" evidence="2"/>
<keyword evidence="5" id="KW-0902">Two-component regulatory system</keyword>
<evidence type="ECO:0000256" key="6">
    <source>
        <dbReference type="SAM" id="Phobius"/>
    </source>
</evidence>
<evidence type="ECO:0000259" key="8">
    <source>
        <dbReference type="PROSITE" id="PS50109"/>
    </source>
</evidence>
<evidence type="ECO:0000256" key="3">
    <source>
        <dbReference type="ARBA" id="ARBA00022679"/>
    </source>
</evidence>
<name>A0ABM6T7U2_9BACE</name>
<feature type="domain" description="Histidine kinase" evidence="8">
    <location>
        <begin position="332"/>
        <end position="502"/>
    </location>
</feature>
<keyword evidence="6" id="KW-0472">Membrane</keyword>
<dbReference type="SMART" id="SM00387">
    <property type="entry name" value="HATPase_c"/>
    <property type="match status" value="1"/>
</dbReference>
<evidence type="ECO:0000256" key="7">
    <source>
        <dbReference type="SAM" id="SignalP"/>
    </source>
</evidence>
<accession>A0ABM6T7U2</accession>
<protein>
    <recommendedName>
        <fullName evidence="2">histidine kinase</fullName>
        <ecNumber evidence="2">2.7.13.3</ecNumber>
    </recommendedName>
</protein>
<dbReference type="InterPro" id="IPR003594">
    <property type="entry name" value="HATPase_dom"/>
</dbReference>
<dbReference type="PANTHER" id="PTHR43711">
    <property type="entry name" value="TWO-COMPONENT HISTIDINE KINASE"/>
    <property type="match status" value="1"/>
</dbReference>
<comment type="catalytic activity">
    <reaction evidence="1">
        <text>ATP + protein L-histidine = ADP + protein N-phospho-L-histidine.</text>
        <dbReference type="EC" id="2.7.13.3"/>
    </reaction>
</comment>
<dbReference type="PANTHER" id="PTHR43711:SF26">
    <property type="entry name" value="SENSOR HISTIDINE KINASE RCSC"/>
    <property type="match status" value="1"/>
</dbReference>
<evidence type="ECO:0000256" key="2">
    <source>
        <dbReference type="ARBA" id="ARBA00012438"/>
    </source>
</evidence>
<dbReference type="EMBL" id="CP027231">
    <property type="protein sequence ID" value="AVM52655.1"/>
    <property type="molecule type" value="Genomic_DNA"/>
</dbReference>
<reference evidence="9 10" key="1">
    <citation type="submission" date="2018-02" db="EMBL/GenBank/DDBJ databases">
        <authorList>
            <person name="Holder M.E."/>
            <person name="Ajami N.J."/>
            <person name="Petrosino J.F."/>
        </authorList>
    </citation>
    <scope>NUCLEOTIDE SEQUENCE [LARGE SCALE GENOMIC DNA]</scope>
    <source>
        <strain evidence="9 10">ATCC 33285</strain>
    </source>
</reference>
<keyword evidence="7" id="KW-0732">Signal</keyword>
<evidence type="ECO:0000313" key="9">
    <source>
        <dbReference type="EMBL" id="AVM52655.1"/>
    </source>
</evidence>
<evidence type="ECO:0000256" key="1">
    <source>
        <dbReference type="ARBA" id="ARBA00000085"/>
    </source>
</evidence>
<feature type="transmembrane region" description="Helical" evidence="6">
    <location>
        <begin position="260"/>
        <end position="288"/>
    </location>
</feature>
<dbReference type="RefSeq" id="WP_106040962.1">
    <property type="nucleotide sequence ID" value="NZ_CP027231.1"/>
</dbReference>
<feature type="chain" id="PRO_5045234601" description="histidine kinase" evidence="7">
    <location>
        <begin position="23"/>
        <end position="502"/>
    </location>
</feature>
<dbReference type="InterPro" id="IPR036890">
    <property type="entry name" value="HATPase_C_sf"/>
</dbReference>
<evidence type="ECO:0000313" key="10">
    <source>
        <dbReference type="Proteomes" id="UP000238304"/>
    </source>
</evidence>
<dbReference type="Pfam" id="PF02518">
    <property type="entry name" value="HATPase_c"/>
    <property type="match status" value="1"/>
</dbReference>
<keyword evidence="6" id="KW-0812">Transmembrane</keyword>
<evidence type="ECO:0000256" key="5">
    <source>
        <dbReference type="ARBA" id="ARBA00023012"/>
    </source>
</evidence>
<keyword evidence="4 9" id="KW-0418">Kinase</keyword>
<dbReference type="SUPFAM" id="SSF55874">
    <property type="entry name" value="ATPase domain of HSP90 chaperone/DNA topoisomerase II/histidine kinase"/>
    <property type="match status" value="1"/>
</dbReference>
<keyword evidence="6" id="KW-1133">Transmembrane helix</keyword>
<dbReference type="InterPro" id="IPR004358">
    <property type="entry name" value="Sig_transdc_His_kin-like_C"/>
</dbReference>
<keyword evidence="3" id="KW-0808">Transferase</keyword>
<dbReference type="GO" id="GO:0016301">
    <property type="term" value="F:kinase activity"/>
    <property type="evidence" value="ECO:0007669"/>
    <property type="project" value="UniProtKB-KW"/>
</dbReference>
<dbReference type="PRINTS" id="PR00344">
    <property type="entry name" value="BCTRLSENSOR"/>
</dbReference>